<keyword evidence="3" id="KW-0804">Transcription</keyword>
<evidence type="ECO:0000259" key="4">
    <source>
        <dbReference type="Pfam" id="PF00717"/>
    </source>
</evidence>
<dbReference type="InterPro" id="IPR015927">
    <property type="entry name" value="Peptidase_S24_S26A/B/C"/>
</dbReference>
<evidence type="ECO:0000313" key="5">
    <source>
        <dbReference type="EMBL" id="SFI80560.1"/>
    </source>
</evidence>
<reference evidence="5 6" key="1">
    <citation type="submission" date="2016-10" db="EMBL/GenBank/DDBJ databases">
        <authorList>
            <person name="de Groot N.N."/>
        </authorList>
    </citation>
    <scope>NUCLEOTIDE SEQUENCE [LARGE SCALE GENOMIC DNA]</scope>
    <source>
        <strain evidence="5 6">CGMCC 1.11030</strain>
    </source>
</reference>
<protein>
    <submittedName>
        <fullName evidence="5">Peptidase S24-like</fullName>
    </submittedName>
</protein>
<keyword evidence="6" id="KW-1185">Reference proteome</keyword>
<keyword evidence="1" id="KW-0805">Transcription regulation</keyword>
<dbReference type="Gene3D" id="2.10.109.10">
    <property type="entry name" value="Umud Fragment, subunit A"/>
    <property type="match status" value="1"/>
</dbReference>
<dbReference type="EMBL" id="FOQH01000009">
    <property type="protein sequence ID" value="SFI80560.1"/>
    <property type="molecule type" value="Genomic_DNA"/>
</dbReference>
<sequence>MEPRELRRLFEKAYGPGVGPSGEAHRSLDPGSDFAMVPLHDVELAAGSGFTNDSEEAGTHLLFRRDWMQKVGVGTKDARLVRVRGDSMEPMLFDSDVVLLDTSRTDVPAGRKRASGEHSRYLVAFERNGEARVKWAERPADDTLVIFSENSVAYRPEFYLRSEIDEMRIIGHVVWWCHTVRG</sequence>
<dbReference type="PANTHER" id="PTHR40661">
    <property type="match status" value="1"/>
</dbReference>
<dbReference type="InterPro" id="IPR039418">
    <property type="entry name" value="LexA-like"/>
</dbReference>
<name>A0A1I3L7H9_9RHOB</name>
<accession>A0A1I3L7H9</accession>
<evidence type="ECO:0000256" key="2">
    <source>
        <dbReference type="ARBA" id="ARBA00023125"/>
    </source>
</evidence>
<gene>
    <name evidence="5" type="ORF">SAMN05216258_109238</name>
</gene>
<evidence type="ECO:0000256" key="1">
    <source>
        <dbReference type="ARBA" id="ARBA00023015"/>
    </source>
</evidence>
<dbReference type="PANTHER" id="PTHR40661:SF3">
    <property type="entry name" value="FELS-1 PROPHAGE TRANSCRIPTIONAL REGULATOR"/>
    <property type="match status" value="1"/>
</dbReference>
<keyword evidence="2" id="KW-0238">DNA-binding</keyword>
<dbReference type="CDD" id="cd06529">
    <property type="entry name" value="S24_LexA-like"/>
    <property type="match status" value="1"/>
</dbReference>
<dbReference type="SUPFAM" id="SSF51306">
    <property type="entry name" value="LexA/Signal peptidase"/>
    <property type="match status" value="1"/>
</dbReference>
<dbReference type="Proteomes" id="UP000199377">
    <property type="component" value="Unassembled WGS sequence"/>
</dbReference>
<dbReference type="GO" id="GO:0003677">
    <property type="term" value="F:DNA binding"/>
    <property type="evidence" value="ECO:0007669"/>
    <property type="project" value="UniProtKB-KW"/>
</dbReference>
<dbReference type="AlphaFoldDB" id="A0A1I3L7H9"/>
<dbReference type="Pfam" id="PF00717">
    <property type="entry name" value="Peptidase_S24"/>
    <property type="match status" value="1"/>
</dbReference>
<evidence type="ECO:0000256" key="3">
    <source>
        <dbReference type="ARBA" id="ARBA00023163"/>
    </source>
</evidence>
<feature type="domain" description="Peptidase S24/S26A/S26B/S26C" evidence="4">
    <location>
        <begin position="43"/>
        <end position="174"/>
    </location>
</feature>
<proteinExistence type="predicted"/>
<dbReference type="STRING" id="1114924.SAMN05216258_109238"/>
<organism evidence="5 6">
    <name type="scientific">Albimonas pacifica</name>
    <dbReference type="NCBI Taxonomy" id="1114924"/>
    <lineage>
        <taxon>Bacteria</taxon>
        <taxon>Pseudomonadati</taxon>
        <taxon>Pseudomonadota</taxon>
        <taxon>Alphaproteobacteria</taxon>
        <taxon>Rhodobacterales</taxon>
        <taxon>Paracoccaceae</taxon>
        <taxon>Albimonas</taxon>
    </lineage>
</organism>
<evidence type="ECO:0000313" key="6">
    <source>
        <dbReference type="Proteomes" id="UP000199377"/>
    </source>
</evidence>
<dbReference type="InterPro" id="IPR036286">
    <property type="entry name" value="LexA/Signal_pep-like_sf"/>
</dbReference>